<feature type="region of interest" description="Disordered" evidence="1">
    <location>
        <begin position="143"/>
        <end position="228"/>
    </location>
</feature>
<feature type="region of interest" description="Disordered" evidence="1">
    <location>
        <begin position="370"/>
        <end position="406"/>
    </location>
</feature>
<evidence type="ECO:0000259" key="2">
    <source>
        <dbReference type="PROSITE" id="PS51411"/>
    </source>
</evidence>
<dbReference type="PANTHER" id="PTHR43830">
    <property type="entry name" value="PROTEIN PSP1"/>
    <property type="match status" value="1"/>
</dbReference>
<dbReference type="KEGG" id="ndi:NDAI_0F04360"/>
<keyword evidence="4" id="KW-1185">Reference proteome</keyword>
<sequence>MSKDLPSINSSTSISDNADLKNYYEKLLFKNSSDKSLIDLPSKLQSQNGTFTTTVAAGSRIPNGTLSSFPPHHGTAVAAAVTAANNNAKQQQTTMGHSNNENHANIANFDFINGFKKSLSISENNTQEHNTDSNGLTKTISASAAKTTATSSSSHQNGNQNNTGAFSSVQHSKFLGNLQPSTDTTNGNREVGPIPPTTSYGQFPLSSSNALNDTATGHNPIFSNTSLPLNNLQSNTAATTEQNDNNNQYSLRLTSSNIEDSYQNDYNHEQYNQNGRKHIQDNSMTSPYNSAFMSNINVNDNHLNPSIQQQQQWVSRRSSYISDLLINNNNNNHNHIDTNTLHRNPTWNNEFNGHNQNKLANDIIHEISLDPYSPSNSVQSPYNTNQSQYHQQQQNQAHNQKQATSMQNQYQYQFQYQDITNTPQNNFSQLNSIHDNTTNTNGSSYQSPYQRQQSLSYCMQFQGPQYLNQTNDHHNHRRYTQPFLSNINKSISMNNGNTYNGNNDRYFDYLNNNFANNMTFNMNTTMNINTNNISSNGLILTETKQLTSTDDLHSLYMEYGKYYFSTDKVFAFTDNLKNIILNHENGSDVNKDINDDDALRAKSIRKFVDFLKLSNKEILSSYSSSSSASSKSSDSSCSPRDSNSTSPSSSPLSKSIHTNMNVNNKPLVLVALKNGKLELLSTPQNSNLIIKRGDMVIIDGDRGKDLVMVIEPMMNSQLSIFINFLKKKIHFDSLITNKSQHFPNDKFIETLINTKLNNTTLSSSSSTLNPKFYDVIELTKLIIPTKQVLRFATPWEIKVNLNYKFQDELKALQIVKLKLDSLTNNNSDYTTTGGKKLNIKILNSEFQFDRKKLTFYYVCEERNDFRDLIKELFKFYKTRIWLCAIPNNLQIDQKYYNDTNSSELKTFYNNIWKNYSIQEINDINNHDLNINSPSSNIHAHTNQLSKLITPPLNQIKLDDFQIGVYIELVNQLFH</sequence>
<dbReference type="EMBL" id="HE580272">
    <property type="protein sequence ID" value="CCD25754.1"/>
    <property type="molecule type" value="Genomic_DNA"/>
</dbReference>
<evidence type="ECO:0000313" key="4">
    <source>
        <dbReference type="Proteomes" id="UP000000689"/>
    </source>
</evidence>
<dbReference type="GO" id="GO:0005737">
    <property type="term" value="C:cytoplasm"/>
    <property type="evidence" value="ECO:0007669"/>
    <property type="project" value="TreeGrafter"/>
</dbReference>
<dbReference type="PROSITE" id="PS51411">
    <property type="entry name" value="PSP1_C"/>
    <property type="match status" value="1"/>
</dbReference>
<protein>
    <recommendedName>
        <fullName evidence="2">PSP1 C-terminal domain-containing protein</fullName>
    </recommendedName>
</protein>
<name>G0WD93_NAUDC</name>
<dbReference type="AlphaFoldDB" id="G0WD93"/>
<feature type="domain" description="PSP1 C-terminal" evidence="2">
    <location>
        <begin position="786"/>
        <end position="885"/>
    </location>
</feature>
<dbReference type="Proteomes" id="UP000000689">
    <property type="component" value="Chromosome 6"/>
</dbReference>
<dbReference type="RefSeq" id="XP_003670997.1">
    <property type="nucleotide sequence ID" value="XM_003670949.1"/>
</dbReference>
<evidence type="ECO:0000313" key="3">
    <source>
        <dbReference type="EMBL" id="CCD25754.1"/>
    </source>
</evidence>
<reference evidence="3 4" key="1">
    <citation type="journal article" date="2011" name="Proc. Natl. Acad. Sci. U.S.A.">
        <title>Evolutionary erosion of yeast sex chromosomes by mating-type switching accidents.</title>
        <authorList>
            <person name="Gordon J.L."/>
            <person name="Armisen D."/>
            <person name="Proux-Wera E."/>
            <person name="Oheigeartaigh S.S."/>
            <person name="Byrne K.P."/>
            <person name="Wolfe K.H."/>
        </authorList>
    </citation>
    <scope>NUCLEOTIDE SEQUENCE [LARGE SCALE GENOMIC DNA]</scope>
    <source>
        <strain evidence="4">ATCC 10597 / BCRC 20456 / CBS 421 / NBRC 0211 / NRRL Y-12639</strain>
    </source>
</reference>
<proteinExistence type="predicted"/>
<dbReference type="Pfam" id="PF04468">
    <property type="entry name" value="PSP1"/>
    <property type="match status" value="1"/>
</dbReference>
<dbReference type="eggNOG" id="KOG4679">
    <property type="taxonomic scope" value="Eukaryota"/>
</dbReference>
<organism evidence="3 4">
    <name type="scientific">Naumovozyma dairenensis (strain ATCC 10597 / BCRC 20456 / CBS 421 / NBRC 0211 / NRRL Y-12639)</name>
    <name type="common">Saccharomyces dairenensis</name>
    <dbReference type="NCBI Taxonomy" id="1071378"/>
    <lineage>
        <taxon>Eukaryota</taxon>
        <taxon>Fungi</taxon>
        <taxon>Dikarya</taxon>
        <taxon>Ascomycota</taxon>
        <taxon>Saccharomycotina</taxon>
        <taxon>Saccharomycetes</taxon>
        <taxon>Saccharomycetales</taxon>
        <taxon>Saccharomycetaceae</taxon>
        <taxon>Naumovozyma</taxon>
    </lineage>
</organism>
<feature type="compositionally biased region" description="Low complexity" evidence="1">
    <location>
        <begin position="143"/>
        <end position="164"/>
    </location>
</feature>
<dbReference type="HOGENOM" id="CLU_012771_0_0_1"/>
<evidence type="ECO:0000256" key="1">
    <source>
        <dbReference type="SAM" id="MobiDB-lite"/>
    </source>
</evidence>
<dbReference type="InterPro" id="IPR007557">
    <property type="entry name" value="PSP1_C"/>
</dbReference>
<dbReference type="OrthoDB" id="243127at2759"/>
<feature type="compositionally biased region" description="Polar residues" evidence="1">
    <location>
        <begin position="197"/>
        <end position="228"/>
    </location>
</feature>
<feature type="compositionally biased region" description="Low complexity" evidence="1">
    <location>
        <begin position="623"/>
        <end position="655"/>
    </location>
</feature>
<dbReference type="InterPro" id="IPR047767">
    <property type="entry name" value="PSP1-like"/>
</dbReference>
<feature type="compositionally biased region" description="Low complexity" evidence="1">
    <location>
        <begin position="382"/>
        <end position="406"/>
    </location>
</feature>
<dbReference type="OMA" id="YYVCQER"/>
<feature type="region of interest" description="Disordered" evidence="1">
    <location>
        <begin position="623"/>
        <end position="657"/>
    </location>
</feature>
<feature type="compositionally biased region" description="Polar residues" evidence="1">
    <location>
        <begin position="178"/>
        <end position="188"/>
    </location>
</feature>
<gene>
    <name evidence="3" type="primary">NDAI0F04360</name>
    <name evidence="3" type="ordered locus">NDAI_0F04360</name>
</gene>
<dbReference type="GeneID" id="11497092"/>
<dbReference type="PANTHER" id="PTHR43830:SF3">
    <property type="entry name" value="PROTEIN PSP1"/>
    <property type="match status" value="1"/>
</dbReference>
<accession>G0WD93</accession>